<feature type="domain" description="ATP-dependent DNA ligase family profile" evidence="6">
    <location>
        <begin position="115"/>
        <end position="232"/>
    </location>
</feature>
<evidence type="ECO:0000256" key="5">
    <source>
        <dbReference type="SAM" id="MobiDB-lite"/>
    </source>
</evidence>
<dbReference type="CDD" id="cd07970">
    <property type="entry name" value="OBF_DNA_ligase_LigC"/>
    <property type="match status" value="1"/>
</dbReference>
<dbReference type="PROSITE" id="PS50160">
    <property type="entry name" value="DNA_LIGASE_A3"/>
    <property type="match status" value="1"/>
</dbReference>
<dbReference type="InterPro" id="IPR012340">
    <property type="entry name" value="NA-bd_OB-fold"/>
</dbReference>
<reference evidence="7 8" key="1">
    <citation type="submission" date="2018-09" db="EMBL/GenBank/DDBJ databases">
        <title>Complete genome sequence of Euzebya sp. DY32-46 isolated from seawater of Pacific Ocean.</title>
        <authorList>
            <person name="Xu L."/>
            <person name="Wu Y.-H."/>
            <person name="Xu X.-W."/>
        </authorList>
    </citation>
    <scope>NUCLEOTIDE SEQUENCE [LARGE SCALE GENOMIC DNA]</scope>
    <source>
        <strain evidence="7 8">DY32-46</strain>
    </source>
</reference>
<dbReference type="SUPFAM" id="SSF56091">
    <property type="entry name" value="DNA ligase/mRNA capping enzyme, catalytic domain"/>
    <property type="match status" value="1"/>
</dbReference>
<dbReference type="InterPro" id="IPR012310">
    <property type="entry name" value="DNA_ligase_ATP-dep_cent"/>
</dbReference>
<keyword evidence="8" id="KW-1185">Reference proteome</keyword>
<dbReference type="InterPro" id="IPR016059">
    <property type="entry name" value="DNA_ligase_ATP-dep_CS"/>
</dbReference>
<dbReference type="Pfam" id="PF01068">
    <property type="entry name" value="DNA_ligase_A_M"/>
    <property type="match status" value="1"/>
</dbReference>
<feature type="region of interest" description="Disordered" evidence="5">
    <location>
        <begin position="325"/>
        <end position="357"/>
    </location>
</feature>
<dbReference type="EC" id="6.5.1.1" evidence="2"/>
<dbReference type="InterPro" id="IPR044119">
    <property type="entry name" value="Adenylation_LigC-like"/>
</dbReference>
<dbReference type="OrthoDB" id="9770771at2"/>
<proteinExistence type="inferred from homology"/>
<protein>
    <recommendedName>
        <fullName evidence="2">DNA ligase (ATP)</fullName>
        <ecNumber evidence="2">6.5.1.1</ecNumber>
    </recommendedName>
</protein>
<dbReference type="GO" id="GO:0006310">
    <property type="term" value="P:DNA recombination"/>
    <property type="evidence" value="ECO:0007669"/>
    <property type="project" value="InterPro"/>
</dbReference>
<dbReference type="Gene3D" id="3.30.470.30">
    <property type="entry name" value="DNA ligase/mRNA capping enzyme"/>
    <property type="match status" value="1"/>
</dbReference>
<name>A0A346XRL5_9ACTN</name>
<dbReference type="InterPro" id="IPR044117">
    <property type="entry name" value="OBF_LigC-like"/>
</dbReference>
<dbReference type="Pfam" id="PF04679">
    <property type="entry name" value="DNA_ligase_A_C"/>
    <property type="match status" value="1"/>
</dbReference>
<dbReference type="CDD" id="cd07905">
    <property type="entry name" value="Adenylation_DNA_ligase_LigC"/>
    <property type="match status" value="1"/>
</dbReference>
<evidence type="ECO:0000256" key="2">
    <source>
        <dbReference type="ARBA" id="ARBA00012727"/>
    </source>
</evidence>
<dbReference type="KEGG" id="euz:DVS28_a0154"/>
<sequence>MDLPVMPPLKPMLAKPSKTLPDGELSFEPKWDGFRCIVFRDGDEVVMGSRNTKSLNRYFPDLLEPFRASLPDRCVVDGEVIVAIDGVLDFDALGQRIHPAESRVTMLAERTPADFIAFDVLALGDASLMDAPFTERRVRLEAIADGFAPPVHLAPATRDRTLALQWFERFEGAGLDGLILKPVNDPYVPDKRTQLKLKHVRSADCVVAGYRIHKSGDGVGSLILGLFSPEGQLWHVGVAASFTAKKRVELLEEVADLVLEDRSAHPWSAWMDAEANADGSMPGAPNRWSGANGRDHSWIPLRPERVVEVSYSWATSGRFRGTTKMLRWRPDRDPESCSTEQLAEPEPVPISEVLGAR</sequence>
<evidence type="ECO:0000256" key="1">
    <source>
        <dbReference type="ARBA" id="ARBA00007572"/>
    </source>
</evidence>
<dbReference type="PANTHER" id="PTHR45674">
    <property type="entry name" value="DNA LIGASE 1/3 FAMILY MEMBER"/>
    <property type="match status" value="1"/>
</dbReference>
<evidence type="ECO:0000313" key="7">
    <source>
        <dbReference type="EMBL" id="AXV04862.1"/>
    </source>
</evidence>
<evidence type="ECO:0000259" key="6">
    <source>
        <dbReference type="PROSITE" id="PS50160"/>
    </source>
</evidence>
<dbReference type="InterPro" id="IPR050191">
    <property type="entry name" value="ATP-dep_DNA_ligase"/>
</dbReference>
<dbReference type="GO" id="GO:0005524">
    <property type="term" value="F:ATP binding"/>
    <property type="evidence" value="ECO:0007669"/>
    <property type="project" value="InterPro"/>
</dbReference>
<dbReference type="InterPro" id="IPR012309">
    <property type="entry name" value="DNA_ligase_ATP-dep_C"/>
</dbReference>
<dbReference type="SUPFAM" id="SSF50249">
    <property type="entry name" value="Nucleic acid-binding proteins"/>
    <property type="match status" value="1"/>
</dbReference>
<dbReference type="Gene3D" id="2.40.50.140">
    <property type="entry name" value="Nucleic acid-binding proteins"/>
    <property type="match status" value="1"/>
</dbReference>
<evidence type="ECO:0000256" key="4">
    <source>
        <dbReference type="ARBA" id="ARBA00034003"/>
    </source>
</evidence>
<dbReference type="GO" id="GO:0006281">
    <property type="term" value="P:DNA repair"/>
    <property type="evidence" value="ECO:0007669"/>
    <property type="project" value="InterPro"/>
</dbReference>
<dbReference type="PROSITE" id="PS00697">
    <property type="entry name" value="DNA_LIGASE_A1"/>
    <property type="match status" value="1"/>
</dbReference>
<evidence type="ECO:0000256" key="3">
    <source>
        <dbReference type="ARBA" id="ARBA00022598"/>
    </source>
</evidence>
<accession>A0A346XRL5</accession>
<dbReference type="AlphaFoldDB" id="A0A346XRL5"/>
<dbReference type="RefSeq" id="WP_114589749.1">
    <property type="nucleotide sequence ID" value="NZ_CP031165.1"/>
</dbReference>
<comment type="similarity">
    <text evidence="1">Belongs to the ATP-dependent DNA ligase family.</text>
</comment>
<comment type="catalytic activity">
    <reaction evidence="4">
        <text>ATP + (deoxyribonucleotide)n-3'-hydroxyl + 5'-phospho-(deoxyribonucleotide)m = (deoxyribonucleotide)n+m + AMP + diphosphate.</text>
        <dbReference type="EC" id="6.5.1.1"/>
    </reaction>
</comment>
<dbReference type="Proteomes" id="UP000264006">
    <property type="component" value="Chromosome"/>
</dbReference>
<evidence type="ECO:0000313" key="8">
    <source>
        <dbReference type="Proteomes" id="UP000264006"/>
    </source>
</evidence>
<dbReference type="PANTHER" id="PTHR45674:SF4">
    <property type="entry name" value="DNA LIGASE 1"/>
    <property type="match status" value="1"/>
</dbReference>
<dbReference type="GO" id="GO:0003910">
    <property type="term" value="F:DNA ligase (ATP) activity"/>
    <property type="evidence" value="ECO:0007669"/>
    <property type="project" value="UniProtKB-EC"/>
</dbReference>
<organism evidence="7 8">
    <name type="scientific">Euzebya pacifica</name>
    <dbReference type="NCBI Taxonomy" id="1608957"/>
    <lineage>
        <taxon>Bacteria</taxon>
        <taxon>Bacillati</taxon>
        <taxon>Actinomycetota</taxon>
        <taxon>Nitriliruptoria</taxon>
        <taxon>Euzebyales</taxon>
    </lineage>
</organism>
<keyword evidence="3 7" id="KW-0436">Ligase</keyword>
<gene>
    <name evidence="7" type="ORF">DVS28_a0154</name>
</gene>
<dbReference type="NCBIfam" id="NF006078">
    <property type="entry name" value="PRK08224.1"/>
    <property type="match status" value="1"/>
</dbReference>
<dbReference type="EMBL" id="CP031165">
    <property type="protein sequence ID" value="AXV04862.1"/>
    <property type="molecule type" value="Genomic_DNA"/>
</dbReference>